<reference evidence="1 2" key="1">
    <citation type="submission" date="2015-11" db="EMBL/GenBank/DDBJ databases">
        <title>Exploring the genomic traits of fungus-feeding bacterial genus Collimonas.</title>
        <authorList>
            <person name="Song C."/>
            <person name="Schmidt R."/>
            <person name="de Jager V."/>
            <person name="Krzyzanowska D."/>
            <person name="Jongedijk E."/>
            <person name="Cankar K."/>
            <person name="Beekwilder J."/>
            <person name="van Veen A."/>
            <person name="de Boer W."/>
            <person name="van Veen J.A."/>
            <person name="Garbeva P."/>
        </authorList>
    </citation>
    <scope>NUCLEOTIDE SEQUENCE [LARGE SCALE GENOMIC DNA]</scope>
    <source>
        <strain evidence="1 2">Ter6</strain>
    </source>
</reference>
<name>A0A127P732_9BURK</name>
<dbReference type="PATRIC" id="fig|158899.10.peg.561"/>
<dbReference type="AlphaFoldDB" id="A0A127P732"/>
<evidence type="ECO:0000313" key="1">
    <source>
        <dbReference type="EMBL" id="AMO93271.1"/>
    </source>
</evidence>
<accession>A0A127P732</accession>
<dbReference type="SUPFAM" id="SSF53756">
    <property type="entry name" value="UDP-Glycosyltransferase/glycogen phosphorylase"/>
    <property type="match status" value="1"/>
</dbReference>
<proteinExistence type="predicted"/>
<sequence length="81" mass="8989">MPLAYEQFANANRVKRFGVGYFLDLRAFTAVLLVDKLHDLTASELIRVSCQKIAENFGNEGVINKTCDLIAAMSNVRIVAL</sequence>
<organism evidence="1">
    <name type="scientific">Collimonas fungivorans</name>
    <dbReference type="NCBI Taxonomy" id="158899"/>
    <lineage>
        <taxon>Bacteria</taxon>
        <taxon>Pseudomonadati</taxon>
        <taxon>Pseudomonadota</taxon>
        <taxon>Betaproteobacteria</taxon>
        <taxon>Burkholderiales</taxon>
        <taxon>Oxalobacteraceae</taxon>
        <taxon>Collimonas</taxon>
    </lineage>
</organism>
<protein>
    <submittedName>
        <fullName evidence="1">Uncharacterized protein</fullName>
    </submittedName>
</protein>
<evidence type="ECO:0000313" key="2">
    <source>
        <dbReference type="Proteomes" id="UP000072421"/>
    </source>
</evidence>
<dbReference type="EMBL" id="CP013232">
    <property type="protein sequence ID" value="AMO93271.1"/>
    <property type="molecule type" value="Genomic_DNA"/>
</dbReference>
<gene>
    <name evidence="1" type="ORF">CFter6_0542</name>
</gene>
<dbReference type="Proteomes" id="UP000072421">
    <property type="component" value="Chromosome"/>
</dbReference>